<evidence type="ECO:0000256" key="2">
    <source>
        <dbReference type="SAM" id="MobiDB-lite"/>
    </source>
</evidence>
<feature type="domain" description="CCHC-type" evidence="3">
    <location>
        <begin position="221"/>
        <end position="236"/>
    </location>
</feature>
<name>A0AAN6YJT1_9PEZI</name>
<dbReference type="Proteomes" id="UP001301769">
    <property type="component" value="Unassembled WGS sequence"/>
</dbReference>
<evidence type="ECO:0000256" key="1">
    <source>
        <dbReference type="PROSITE-ProRule" id="PRU00047"/>
    </source>
</evidence>
<keyword evidence="5" id="KW-1185">Reference proteome</keyword>
<evidence type="ECO:0000259" key="3">
    <source>
        <dbReference type="PROSITE" id="PS50158"/>
    </source>
</evidence>
<dbReference type="Pfam" id="PF00098">
    <property type="entry name" value="zf-CCHC"/>
    <property type="match status" value="7"/>
</dbReference>
<feature type="domain" description="CCHC-type" evidence="3">
    <location>
        <begin position="21"/>
        <end position="36"/>
    </location>
</feature>
<dbReference type="EMBL" id="MU858047">
    <property type="protein sequence ID" value="KAK4219733.1"/>
    <property type="molecule type" value="Genomic_DNA"/>
</dbReference>
<evidence type="ECO:0000313" key="4">
    <source>
        <dbReference type="EMBL" id="KAK4219733.1"/>
    </source>
</evidence>
<dbReference type="GO" id="GO:0003676">
    <property type="term" value="F:nucleic acid binding"/>
    <property type="evidence" value="ECO:0007669"/>
    <property type="project" value="InterPro"/>
</dbReference>
<dbReference type="SMART" id="SM00343">
    <property type="entry name" value="ZnF_C2HC"/>
    <property type="match status" value="9"/>
</dbReference>
<evidence type="ECO:0000313" key="5">
    <source>
        <dbReference type="Proteomes" id="UP001301769"/>
    </source>
</evidence>
<reference evidence="4" key="2">
    <citation type="submission" date="2023-05" db="EMBL/GenBank/DDBJ databases">
        <authorList>
            <consortium name="Lawrence Berkeley National Laboratory"/>
            <person name="Steindorff A."/>
            <person name="Hensen N."/>
            <person name="Bonometti L."/>
            <person name="Westerberg I."/>
            <person name="Brannstrom I.O."/>
            <person name="Guillou S."/>
            <person name="Cros-Aarteil S."/>
            <person name="Calhoun S."/>
            <person name="Haridas S."/>
            <person name="Kuo A."/>
            <person name="Mondo S."/>
            <person name="Pangilinan J."/>
            <person name="Riley R."/>
            <person name="Labutti K."/>
            <person name="Andreopoulos B."/>
            <person name="Lipzen A."/>
            <person name="Chen C."/>
            <person name="Yanf M."/>
            <person name="Daum C."/>
            <person name="Ng V."/>
            <person name="Clum A."/>
            <person name="Ohm R."/>
            <person name="Martin F."/>
            <person name="Silar P."/>
            <person name="Natvig D."/>
            <person name="Lalanne C."/>
            <person name="Gautier V."/>
            <person name="Ament-Velasquez S.L."/>
            <person name="Kruys A."/>
            <person name="Hutchinson M.I."/>
            <person name="Powell A.J."/>
            <person name="Barry K."/>
            <person name="Miller A.N."/>
            <person name="Grigoriev I.V."/>
            <person name="Debuchy R."/>
            <person name="Gladieux P."/>
            <person name="Thoren M.H."/>
            <person name="Johannesson H."/>
        </authorList>
    </citation>
    <scope>NUCLEOTIDE SEQUENCE</scope>
    <source>
        <strain evidence="4">PSN293</strain>
    </source>
</reference>
<accession>A0AAN6YJT1</accession>
<feature type="compositionally biased region" description="Gly residues" evidence="2">
    <location>
        <begin position="339"/>
        <end position="376"/>
    </location>
</feature>
<dbReference type="SUPFAM" id="SSF57756">
    <property type="entry name" value="Retrovirus zinc finger-like domains"/>
    <property type="match status" value="5"/>
</dbReference>
<comment type="caution">
    <text evidence="4">The sequence shown here is derived from an EMBL/GenBank/DDBJ whole genome shotgun (WGS) entry which is preliminary data.</text>
</comment>
<organism evidence="4 5">
    <name type="scientific">Rhypophila decipiens</name>
    <dbReference type="NCBI Taxonomy" id="261697"/>
    <lineage>
        <taxon>Eukaryota</taxon>
        <taxon>Fungi</taxon>
        <taxon>Dikarya</taxon>
        <taxon>Ascomycota</taxon>
        <taxon>Pezizomycotina</taxon>
        <taxon>Sordariomycetes</taxon>
        <taxon>Sordariomycetidae</taxon>
        <taxon>Sordariales</taxon>
        <taxon>Naviculisporaceae</taxon>
        <taxon>Rhypophila</taxon>
    </lineage>
</organism>
<keyword evidence="1" id="KW-0862">Zinc</keyword>
<keyword evidence="1" id="KW-0479">Metal-binding</keyword>
<feature type="domain" description="CCHC-type" evidence="3">
    <location>
        <begin position="290"/>
        <end position="305"/>
    </location>
</feature>
<dbReference type="InterPro" id="IPR036875">
    <property type="entry name" value="Znf_CCHC_sf"/>
</dbReference>
<sequence>MTCKECDSPDHLVKDCPERVCKNCGEKGHTVTACESARFVDRSEYADMSPEDAWKLLLKAVNEREVDDVKVAIQTYVKAAPETTYQELEKKLRAEDVKLWLIAIEKAGLASTMTNMDLQGNMEKKHTVTYRFQWNPPRPRDRELWPADVDENIERLADAGEVVPRGLPKCSNCSEIGHISKSCPQEKMEADTVRTIMCYNCDTPGHRMRDCPTPRVDKFACKNCGQSGHKVADCTEPRSAKDVECRKCNEMGHFSKDCPKGGGSGCRNCGQEGHGARDCTEPKNMDKVQCRNCDEYGHFSKECPKPRDVSRIKCSNCQQMGHFKSKCTNPIADEDAADGGFGGFGGGGETSGGGDDFGSGGGDAGWGSGGGDSGGW</sequence>
<dbReference type="Gene3D" id="4.10.60.10">
    <property type="entry name" value="Zinc finger, CCHC-type"/>
    <property type="match status" value="4"/>
</dbReference>
<dbReference type="InterPro" id="IPR001878">
    <property type="entry name" value="Znf_CCHC"/>
</dbReference>
<feature type="domain" description="CCHC-type" evidence="3">
    <location>
        <begin position="198"/>
        <end position="212"/>
    </location>
</feature>
<reference evidence="4" key="1">
    <citation type="journal article" date="2023" name="Mol. Phylogenet. Evol.">
        <title>Genome-scale phylogeny and comparative genomics of the fungal order Sordariales.</title>
        <authorList>
            <person name="Hensen N."/>
            <person name="Bonometti L."/>
            <person name="Westerberg I."/>
            <person name="Brannstrom I.O."/>
            <person name="Guillou S."/>
            <person name="Cros-Aarteil S."/>
            <person name="Calhoun S."/>
            <person name="Haridas S."/>
            <person name="Kuo A."/>
            <person name="Mondo S."/>
            <person name="Pangilinan J."/>
            <person name="Riley R."/>
            <person name="LaButti K."/>
            <person name="Andreopoulos B."/>
            <person name="Lipzen A."/>
            <person name="Chen C."/>
            <person name="Yan M."/>
            <person name="Daum C."/>
            <person name="Ng V."/>
            <person name="Clum A."/>
            <person name="Steindorff A."/>
            <person name="Ohm R.A."/>
            <person name="Martin F."/>
            <person name="Silar P."/>
            <person name="Natvig D.O."/>
            <person name="Lalanne C."/>
            <person name="Gautier V."/>
            <person name="Ament-Velasquez S.L."/>
            <person name="Kruys A."/>
            <person name="Hutchinson M.I."/>
            <person name="Powell A.J."/>
            <person name="Barry K."/>
            <person name="Miller A.N."/>
            <person name="Grigoriev I.V."/>
            <person name="Debuchy R."/>
            <person name="Gladieux P."/>
            <person name="Hiltunen Thoren M."/>
            <person name="Johannesson H."/>
        </authorList>
    </citation>
    <scope>NUCLEOTIDE SEQUENCE</scope>
    <source>
        <strain evidence="4">PSN293</strain>
    </source>
</reference>
<feature type="domain" description="CCHC-type" evidence="3">
    <location>
        <begin position="266"/>
        <end position="281"/>
    </location>
</feature>
<feature type="domain" description="CCHC-type" evidence="3">
    <location>
        <begin position="169"/>
        <end position="185"/>
    </location>
</feature>
<keyword evidence="1" id="KW-0863">Zinc-finger</keyword>
<gene>
    <name evidence="4" type="ORF">QBC37DRAFT_409635</name>
</gene>
<proteinExistence type="predicted"/>
<dbReference type="PANTHER" id="PTHR47103:SF5">
    <property type="entry name" value="DNA-BINDING PROTEIN HEXBP-LIKE"/>
    <property type="match status" value="1"/>
</dbReference>
<protein>
    <recommendedName>
        <fullName evidence="3">CCHC-type domain-containing protein</fullName>
    </recommendedName>
</protein>
<feature type="domain" description="CCHC-type" evidence="3">
    <location>
        <begin position="245"/>
        <end position="260"/>
    </location>
</feature>
<dbReference type="GO" id="GO:0008270">
    <property type="term" value="F:zinc ion binding"/>
    <property type="evidence" value="ECO:0007669"/>
    <property type="project" value="UniProtKB-KW"/>
</dbReference>
<dbReference type="AlphaFoldDB" id="A0AAN6YJT1"/>
<feature type="region of interest" description="Disordered" evidence="2">
    <location>
        <begin position="338"/>
        <end position="376"/>
    </location>
</feature>
<dbReference type="PROSITE" id="PS50158">
    <property type="entry name" value="ZF_CCHC"/>
    <property type="match status" value="7"/>
</dbReference>
<dbReference type="PANTHER" id="PTHR47103">
    <property type="entry name" value="DNA-BINDING PROTEIN"/>
    <property type="match status" value="1"/>
</dbReference>